<sequence>MRILFGIQGTGNGHISRSRTLVLALKQCGAEVDCIFSGRHAEAYFDMEAFGEYRIFPGVSFATQNGRVNLPRTVQNIQALRLIKDVKELDLSEYDCIISDFEPISAWAAKHQLLDCIGISNQAVCHYIHPKEYGLIARTIMKYYAPVTQSVGLHWFHFGAPIIPPIIDALNKTDEDGSIVVYLPFESIDHIKLLLAPFKDYQFKCFHPDITQSSYSDNINWQSLSRTVFTQSLSTASGIITNTGFALISEALVLGKKILTKPVKGQFEQLYNASCLSKLGLATIMPTLDINTVRQWLTQPLPTPIIYPDVAKTLAEWIMNGQKDDLSTLSHRLWQQVKYPYHVKQKIRTLGYTL</sequence>
<dbReference type="InterPro" id="IPR005262">
    <property type="entry name" value="MJ1255-like"/>
</dbReference>
<proteinExistence type="predicted"/>
<dbReference type="SUPFAM" id="SSF53756">
    <property type="entry name" value="UDP-Glycosyltransferase/glycogen phosphorylase"/>
    <property type="match status" value="1"/>
</dbReference>
<reference evidence="1 2" key="1">
    <citation type="journal article" date="2014" name="Appl. Environ. Microbiol.">
        <title>Genomic features of a bumble bee symbiont reflect its host environment.</title>
        <authorList>
            <person name="Martinson V.G."/>
            <person name="Magoc T."/>
            <person name="Koch H."/>
            <person name="Salzberg S.L."/>
            <person name="Moran N.A."/>
        </authorList>
    </citation>
    <scope>NUCLEOTIDE SEQUENCE [LARGE SCALE GENOMIC DNA]</scope>
    <source>
        <strain evidence="1 2">Bimp</strain>
    </source>
</reference>
<gene>
    <name evidence="1" type="ORF">O970_07345</name>
</gene>
<dbReference type="NCBIfam" id="TIGR00661">
    <property type="entry name" value="MJ1255"/>
    <property type="match status" value="1"/>
</dbReference>
<evidence type="ECO:0000313" key="2">
    <source>
        <dbReference type="Proteomes" id="UP000506160"/>
    </source>
</evidence>
<dbReference type="Pfam" id="PF13528">
    <property type="entry name" value="Glyco_trans_1_3"/>
    <property type="match status" value="1"/>
</dbReference>
<protein>
    <submittedName>
        <fullName evidence="1">Glycosyltransferase</fullName>
    </submittedName>
</protein>
<comment type="caution">
    <text evidence="1">The sequence shown here is derived from an EMBL/GenBank/DDBJ whole genome shotgun (WGS) entry which is preliminary data.</text>
</comment>
<dbReference type="EMBL" id="AWGA01000066">
    <property type="protein sequence ID" value="TEA26763.1"/>
    <property type="molecule type" value="Genomic_DNA"/>
</dbReference>
<organism evidence="1 2">
    <name type="scientific">Candidatus Schmidhempelia bombi str. Bimp</name>
    <dbReference type="NCBI Taxonomy" id="1387197"/>
    <lineage>
        <taxon>Bacteria</taxon>
        <taxon>Pseudomonadati</taxon>
        <taxon>Pseudomonadota</taxon>
        <taxon>Gammaproteobacteria</taxon>
        <taxon>Orbales</taxon>
        <taxon>Orbaceae</taxon>
        <taxon>Candidatus Schmidhempelia</taxon>
    </lineage>
</organism>
<name>A0AB94IBI1_9GAMM</name>
<dbReference type="Proteomes" id="UP000506160">
    <property type="component" value="Unassembled WGS sequence"/>
</dbReference>
<keyword evidence="2" id="KW-1185">Reference proteome</keyword>
<dbReference type="AlphaFoldDB" id="A0AB94IBI1"/>
<accession>A0AB94IBI1</accession>
<dbReference type="RefSeq" id="WP_024496472.1">
    <property type="nucleotide sequence ID" value="NZ_AWGA01000066.1"/>
</dbReference>
<evidence type="ECO:0000313" key="1">
    <source>
        <dbReference type="EMBL" id="TEA26763.1"/>
    </source>
</evidence>